<evidence type="ECO:0000256" key="1">
    <source>
        <dbReference type="SAM" id="MobiDB-lite"/>
    </source>
</evidence>
<reference evidence="2 3" key="1">
    <citation type="journal article" date="2022" name="Nat. Plants">
        <title>Genomes of leafy and leafless Platanthera orchids illuminate the evolution of mycoheterotrophy.</title>
        <authorList>
            <person name="Li M.H."/>
            <person name="Liu K.W."/>
            <person name="Li Z."/>
            <person name="Lu H.C."/>
            <person name="Ye Q.L."/>
            <person name="Zhang D."/>
            <person name="Wang J.Y."/>
            <person name="Li Y.F."/>
            <person name="Zhong Z.M."/>
            <person name="Liu X."/>
            <person name="Yu X."/>
            <person name="Liu D.K."/>
            <person name="Tu X.D."/>
            <person name="Liu B."/>
            <person name="Hao Y."/>
            <person name="Liao X.Y."/>
            <person name="Jiang Y.T."/>
            <person name="Sun W.H."/>
            <person name="Chen J."/>
            <person name="Chen Y.Q."/>
            <person name="Ai Y."/>
            <person name="Zhai J.W."/>
            <person name="Wu S.S."/>
            <person name="Zhou Z."/>
            <person name="Hsiao Y.Y."/>
            <person name="Wu W.L."/>
            <person name="Chen Y.Y."/>
            <person name="Lin Y.F."/>
            <person name="Hsu J.L."/>
            <person name="Li C.Y."/>
            <person name="Wang Z.W."/>
            <person name="Zhao X."/>
            <person name="Zhong W.Y."/>
            <person name="Ma X.K."/>
            <person name="Ma L."/>
            <person name="Huang J."/>
            <person name="Chen G.Z."/>
            <person name="Huang M.Z."/>
            <person name="Huang L."/>
            <person name="Peng D.H."/>
            <person name="Luo Y.B."/>
            <person name="Zou S.Q."/>
            <person name="Chen S.P."/>
            <person name="Lan S."/>
            <person name="Tsai W.C."/>
            <person name="Van de Peer Y."/>
            <person name="Liu Z.J."/>
        </authorList>
    </citation>
    <scope>NUCLEOTIDE SEQUENCE [LARGE SCALE GENOMIC DNA]</scope>
    <source>
        <strain evidence="2">Lor287</strain>
    </source>
</reference>
<comment type="caution">
    <text evidence="2">The sequence shown here is derived from an EMBL/GenBank/DDBJ whole genome shotgun (WGS) entry which is preliminary data.</text>
</comment>
<dbReference type="AlphaFoldDB" id="A0AAP0B867"/>
<feature type="region of interest" description="Disordered" evidence="1">
    <location>
        <begin position="21"/>
        <end position="75"/>
    </location>
</feature>
<evidence type="ECO:0000313" key="3">
    <source>
        <dbReference type="Proteomes" id="UP001418222"/>
    </source>
</evidence>
<dbReference type="PANTHER" id="PTHR37256">
    <property type="entry name" value="E1A-BINDING PROTEIN P400-LIKE"/>
    <property type="match status" value="1"/>
</dbReference>
<gene>
    <name evidence="2" type="ORF">KSP39_PZI016840</name>
</gene>
<keyword evidence="3" id="KW-1185">Reference proteome</keyword>
<sequence length="284" mass="31658">MENPNLKAEPPVAAGYIRSLVRQLSSSRPPEIPHPNSSDAPSIAEDHSPGKSPSGELPQQNPKKQVRRRLNATRPYQGKLLNMAEARREIVTALKFHRAAMKQAGEQLKQRPPPPQMMPAAISGRHSSLLSPLSVSDRLINFTFPTRPLGLNLNFQGFANVETPLYRGSECRTNMPLIIHQQTSPSSSSSYYSRSSPAAVAPATKSELSLHPAMGDEEMAEIVLMSEMHDMEWNDTLNSVSMAWWSELLMAMEADGERKNREGGYCHGDYLLEVQMEDDQLQPW</sequence>
<name>A0AAP0B867_9ASPA</name>
<accession>A0AAP0B867</accession>
<dbReference type="PANTHER" id="PTHR37256:SF1">
    <property type="entry name" value="MYB-LIKE PROTEIN A"/>
    <property type="match status" value="1"/>
</dbReference>
<dbReference type="Proteomes" id="UP001418222">
    <property type="component" value="Unassembled WGS sequence"/>
</dbReference>
<dbReference type="EMBL" id="JBBWWQ010000014">
    <property type="protein sequence ID" value="KAK8931369.1"/>
    <property type="molecule type" value="Genomic_DNA"/>
</dbReference>
<proteinExistence type="predicted"/>
<organism evidence="2 3">
    <name type="scientific">Platanthera zijinensis</name>
    <dbReference type="NCBI Taxonomy" id="2320716"/>
    <lineage>
        <taxon>Eukaryota</taxon>
        <taxon>Viridiplantae</taxon>
        <taxon>Streptophyta</taxon>
        <taxon>Embryophyta</taxon>
        <taxon>Tracheophyta</taxon>
        <taxon>Spermatophyta</taxon>
        <taxon>Magnoliopsida</taxon>
        <taxon>Liliopsida</taxon>
        <taxon>Asparagales</taxon>
        <taxon>Orchidaceae</taxon>
        <taxon>Orchidoideae</taxon>
        <taxon>Orchideae</taxon>
        <taxon>Orchidinae</taxon>
        <taxon>Platanthera</taxon>
    </lineage>
</organism>
<protein>
    <submittedName>
        <fullName evidence="2">Uncharacterized protein</fullName>
    </submittedName>
</protein>
<evidence type="ECO:0000313" key="2">
    <source>
        <dbReference type="EMBL" id="KAK8931369.1"/>
    </source>
</evidence>